<dbReference type="GO" id="GO:0005615">
    <property type="term" value="C:extracellular space"/>
    <property type="evidence" value="ECO:0007669"/>
    <property type="project" value="TreeGrafter"/>
</dbReference>
<evidence type="ECO:0000313" key="7">
    <source>
        <dbReference type="Proteomes" id="UP000694397"/>
    </source>
</evidence>
<dbReference type="GeneTree" id="ENSGT00990000211552"/>
<name>A0A8C9VYY9_SCLFO</name>
<sequence length="150" mass="17193">MLCCGNIFPYIFRTILKECNMCTLFLGQTCGPLLKLENGDIVESNQMEVTYKCNRHFKLRGSSKARCINGRWSELPTCLHPCVVPAVIDARFNLQNIPETQYVEEGGHILLYCKSGAYIDRYHYGWGVCQNGVMLYPMWGLCFLSYAEKE</sequence>
<evidence type="ECO:0000256" key="3">
    <source>
        <dbReference type="ARBA" id="ARBA00023157"/>
    </source>
</evidence>
<dbReference type="SUPFAM" id="SSF57535">
    <property type="entry name" value="Complement control module/SCR domain"/>
    <property type="match status" value="1"/>
</dbReference>
<reference evidence="6 7" key="1">
    <citation type="submission" date="2019-04" db="EMBL/GenBank/DDBJ databases">
        <authorList>
            <consortium name="Wellcome Sanger Institute Data Sharing"/>
        </authorList>
    </citation>
    <scope>NUCLEOTIDE SEQUENCE [LARGE SCALE GENOMIC DNA]</scope>
</reference>
<comment type="caution">
    <text evidence="4">Lacks conserved residue(s) required for the propagation of feature annotation.</text>
</comment>
<dbReference type="InterPro" id="IPR051503">
    <property type="entry name" value="ComplSys_Reg/VirEntry_Med"/>
</dbReference>
<evidence type="ECO:0000256" key="2">
    <source>
        <dbReference type="ARBA" id="ARBA00022729"/>
    </source>
</evidence>
<keyword evidence="2" id="KW-0732">Signal</keyword>
<evidence type="ECO:0000313" key="6">
    <source>
        <dbReference type="Ensembl" id="ENSSFOP00015067721.1"/>
    </source>
</evidence>
<dbReference type="SMART" id="SM00032">
    <property type="entry name" value="CCP"/>
    <property type="match status" value="1"/>
</dbReference>
<organism evidence="6 7">
    <name type="scientific">Scleropages formosus</name>
    <name type="common">Asian bonytongue</name>
    <name type="synonym">Osteoglossum formosum</name>
    <dbReference type="NCBI Taxonomy" id="113540"/>
    <lineage>
        <taxon>Eukaryota</taxon>
        <taxon>Metazoa</taxon>
        <taxon>Chordata</taxon>
        <taxon>Craniata</taxon>
        <taxon>Vertebrata</taxon>
        <taxon>Euteleostomi</taxon>
        <taxon>Actinopterygii</taxon>
        <taxon>Neopterygii</taxon>
        <taxon>Teleostei</taxon>
        <taxon>Osteoglossocephala</taxon>
        <taxon>Osteoglossomorpha</taxon>
        <taxon>Osteoglossiformes</taxon>
        <taxon>Osteoglossidae</taxon>
        <taxon>Scleropages</taxon>
    </lineage>
</organism>
<evidence type="ECO:0000256" key="4">
    <source>
        <dbReference type="PROSITE-ProRule" id="PRU00302"/>
    </source>
</evidence>
<evidence type="ECO:0000256" key="1">
    <source>
        <dbReference type="ARBA" id="ARBA00022659"/>
    </source>
</evidence>
<protein>
    <recommendedName>
        <fullName evidence="5">Sushi domain-containing protein</fullName>
    </recommendedName>
</protein>
<accession>A0A8C9VYY9</accession>
<reference evidence="6" key="2">
    <citation type="submission" date="2025-08" db="UniProtKB">
        <authorList>
            <consortium name="Ensembl"/>
        </authorList>
    </citation>
    <scope>IDENTIFICATION</scope>
</reference>
<keyword evidence="3" id="KW-1015">Disulfide bond</keyword>
<dbReference type="CDD" id="cd00033">
    <property type="entry name" value="CCP"/>
    <property type="match status" value="1"/>
</dbReference>
<evidence type="ECO:0000259" key="5">
    <source>
        <dbReference type="PROSITE" id="PS50923"/>
    </source>
</evidence>
<dbReference type="PANTHER" id="PTHR45785:SF7">
    <property type="entry name" value="COMPLEMENT FACTOR H"/>
    <property type="match status" value="1"/>
</dbReference>
<dbReference type="PROSITE" id="PS50923">
    <property type="entry name" value="SUSHI"/>
    <property type="match status" value="1"/>
</dbReference>
<dbReference type="OrthoDB" id="9984531at2759"/>
<proteinExistence type="predicted"/>
<dbReference type="GO" id="GO:0001851">
    <property type="term" value="F:complement component C3b binding"/>
    <property type="evidence" value="ECO:0007669"/>
    <property type="project" value="TreeGrafter"/>
</dbReference>
<dbReference type="InterPro" id="IPR000436">
    <property type="entry name" value="Sushi_SCR_CCP_dom"/>
</dbReference>
<feature type="domain" description="Sushi" evidence="5">
    <location>
        <begin position="28"/>
        <end position="80"/>
    </location>
</feature>
<dbReference type="InterPro" id="IPR035976">
    <property type="entry name" value="Sushi/SCR/CCP_sf"/>
</dbReference>
<keyword evidence="7" id="KW-1185">Reference proteome</keyword>
<reference evidence="6" key="3">
    <citation type="submission" date="2025-09" db="UniProtKB">
        <authorList>
            <consortium name="Ensembl"/>
        </authorList>
    </citation>
    <scope>IDENTIFICATION</scope>
</reference>
<dbReference type="Proteomes" id="UP000694397">
    <property type="component" value="Chromosome 3"/>
</dbReference>
<dbReference type="PANTHER" id="PTHR45785">
    <property type="entry name" value="COMPLEMENT FACTOR H-RELATED"/>
    <property type="match status" value="1"/>
</dbReference>
<dbReference type="Pfam" id="PF00084">
    <property type="entry name" value="Sushi"/>
    <property type="match status" value="1"/>
</dbReference>
<dbReference type="AlphaFoldDB" id="A0A8C9VYY9"/>
<dbReference type="Gene3D" id="2.10.70.10">
    <property type="entry name" value="Complement Module, domain 1"/>
    <property type="match status" value="1"/>
</dbReference>
<dbReference type="Ensembl" id="ENSSFOT00015038648.1">
    <property type="protein sequence ID" value="ENSSFOP00015067721.1"/>
    <property type="gene ID" value="ENSSFOG00015031503.1"/>
</dbReference>
<dbReference type="GO" id="GO:0006956">
    <property type="term" value="P:complement activation"/>
    <property type="evidence" value="ECO:0007669"/>
    <property type="project" value="TreeGrafter"/>
</dbReference>
<keyword evidence="1 4" id="KW-0768">Sushi</keyword>